<sequence length="115" mass="12310">MAISLEKLAETLKLSTILIPDSSTEIETAYTSDLLSDVMAHAPAQSALITIQAHKNTIAVATLAGIKAIIICNKRQIPDDMIDAAQQEGIAILGTEEDQFTISGKLYTLLKDAKV</sequence>
<proteinExistence type="predicted"/>
<evidence type="ECO:0000313" key="2">
    <source>
        <dbReference type="EMBL" id="MEM5948457.1"/>
    </source>
</evidence>
<evidence type="ECO:0008006" key="4">
    <source>
        <dbReference type="Google" id="ProtNLM"/>
    </source>
</evidence>
<comment type="subunit">
    <text evidence="1">Homohexamer.</text>
</comment>
<name>A0ABU9UCQ7_9SPIR</name>
<dbReference type="SUPFAM" id="SSF75138">
    <property type="entry name" value="HprK N-terminal domain-like"/>
    <property type="match status" value="1"/>
</dbReference>
<gene>
    <name evidence="2" type="ORF">WKV44_07855</name>
</gene>
<dbReference type="Proteomes" id="UP001466331">
    <property type="component" value="Unassembled WGS sequence"/>
</dbReference>
<dbReference type="Gene3D" id="3.40.1390.20">
    <property type="entry name" value="HprK N-terminal domain-like"/>
    <property type="match status" value="1"/>
</dbReference>
<evidence type="ECO:0000313" key="3">
    <source>
        <dbReference type="Proteomes" id="UP001466331"/>
    </source>
</evidence>
<dbReference type="InterPro" id="IPR028979">
    <property type="entry name" value="Ser_kin/Pase_Hpr-like_N_sf"/>
</dbReference>
<protein>
    <recommendedName>
        <fullName evidence="4">DRTGG domain-containing protein</fullName>
    </recommendedName>
</protein>
<evidence type="ECO:0000256" key="1">
    <source>
        <dbReference type="ARBA" id="ARBA00011643"/>
    </source>
</evidence>
<dbReference type="EMBL" id="JBCHKQ010000003">
    <property type="protein sequence ID" value="MEM5948457.1"/>
    <property type="molecule type" value="Genomic_DNA"/>
</dbReference>
<accession>A0ABU9UCQ7</accession>
<keyword evidence="3" id="KW-1185">Reference proteome</keyword>
<dbReference type="RefSeq" id="WP_420069903.1">
    <property type="nucleotide sequence ID" value="NZ_JBCHKQ010000003.1"/>
</dbReference>
<organism evidence="2 3">
    <name type="scientific">Rarispira pelagica</name>
    <dbReference type="NCBI Taxonomy" id="3141764"/>
    <lineage>
        <taxon>Bacteria</taxon>
        <taxon>Pseudomonadati</taxon>
        <taxon>Spirochaetota</taxon>
        <taxon>Spirochaetia</taxon>
        <taxon>Winmispirales</taxon>
        <taxon>Winmispiraceae</taxon>
        <taxon>Rarispira</taxon>
    </lineage>
</organism>
<reference evidence="2 3" key="1">
    <citation type="submission" date="2024-03" db="EMBL/GenBank/DDBJ databases">
        <title>Ignisphaera cupida sp. nov., a hyperthermophilic hydrolytic archaeon from a hot spring of Kamchatka, and proposal of Ignisphaeraceae fam. nov.</title>
        <authorList>
            <person name="Podosokorskaya O.A."/>
            <person name="Elcheninov A.G."/>
            <person name="Maltseva A.I."/>
            <person name="Zayulina K.S."/>
            <person name="Novikov A."/>
            <person name="Merkel A.Y."/>
        </authorList>
    </citation>
    <scope>NUCLEOTIDE SEQUENCE [LARGE SCALE GENOMIC DNA]</scope>
    <source>
        <strain evidence="2 3">38H-sp</strain>
    </source>
</reference>
<comment type="caution">
    <text evidence="2">The sequence shown here is derived from an EMBL/GenBank/DDBJ whole genome shotgun (WGS) entry which is preliminary data.</text>
</comment>